<sequence>MPARTPAMTFGQVSVSVRAGLPDLVIQAGLLCDPKPVLSGVEGIGGRAICVEVSCNFKN</sequence>
<protein>
    <submittedName>
        <fullName evidence="1">Uncharacterized protein</fullName>
    </submittedName>
</protein>
<dbReference type="Proteomes" id="UP000249696">
    <property type="component" value="Unassembled WGS sequence"/>
</dbReference>
<keyword evidence="2" id="KW-1185">Reference proteome</keyword>
<organism evidence="1 2">
    <name type="scientific">Arenibacter echinorum</name>
    <dbReference type="NCBI Taxonomy" id="440515"/>
    <lineage>
        <taxon>Bacteria</taxon>
        <taxon>Pseudomonadati</taxon>
        <taxon>Bacteroidota</taxon>
        <taxon>Flavobacteriia</taxon>
        <taxon>Flavobacteriales</taxon>
        <taxon>Flavobacteriaceae</taxon>
        <taxon>Arenibacter</taxon>
    </lineage>
</organism>
<reference evidence="1 2" key="1">
    <citation type="submission" date="2018-06" db="EMBL/GenBank/DDBJ databases">
        <title>Genomic Encyclopedia of Archaeal and Bacterial Type Strains, Phase II (KMG-II): from individual species to whole genera.</title>
        <authorList>
            <person name="Goeker M."/>
        </authorList>
    </citation>
    <scope>NUCLEOTIDE SEQUENCE [LARGE SCALE GENOMIC DNA]</scope>
    <source>
        <strain evidence="1 2">DSM 23522</strain>
    </source>
</reference>
<evidence type="ECO:0000313" key="1">
    <source>
        <dbReference type="EMBL" id="RAJ12759.1"/>
    </source>
</evidence>
<accession>A0A327R7E1</accession>
<dbReference type="AlphaFoldDB" id="A0A327R7E1"/>
<proteinExistence type="predicted"/>
<dbReference type="EMBL" id="QLLN01000003">
    <property type="protein sequence ID" value="RAJ12759.1"/>
    <property type="molecule type" value="Genomic_DNA"/>
</dbReference>
<gene>
    <name evidence="1" type="ORF">LV92_01995</name>
</gene>
<evidence type="ECO:0000313" key="2">
    <source>
        <dbReference type="Proteomes" id="UP000249696"/>
    </source>
</evidence>
<name>A0A327R7E1_9FLAO</name>
<comment type="caution">
    <text evidence="1">The sequence shown here is derived from an EMBL/GenBank/DDBJ whole genome shotgun (WGS) entry which is preliminary data.</text>
</comment>